<reference evidence="1" key="1">
    <citation type="journal article" date="2020" name="Nature">
        <title>Giant virus diversity and host interactions through global metagenomics.</title>
        <authorList>
            <person name="Schulz F."/>
            <person name="Roux S."/>
            <person name="Paez-Espino D."/>
            <person name="Jungbluth S."/>
            <person name="Walsh D.A."/>
            <person name="Denef V.J."/>
            <person name="McMahon K.D."/>
            <person name="Konstantinidis K.T."/>
            <person name="Eloe-Fadrosh E.A."/>
            <person name="Kyrpides N.C."/>
            <person name="Woyke T."/>
        </authorList>
    </citation>
    <scope>NUCLEOTIDE SEQUENCE</scope>
    <source>
        <strain evidence="1">GVMAG-M-3300027769-26</strain>
    </source>
</reference>
<name>A0A6C0LCB0_9ZZZZ</name>
<proteinExistence type="predicted"/>
<organism evidence="1">
    <name type="scientific">viral metagenome</name>
    <dbReference type="NCBI Taxonomy" id="1070528"/>
    <lineage>
        <taxon>unclassified sequences</taxon>
        <taxon>metagenomes</taxon>
        <taxon>organismal metagenomes</taxon>
    </lineage>
</organism>
<evidence type="ECO:0000313" key="1">
    <source>
        <dbReference type="EMBL" id="QHU27695.1"/>
    </source>
</evidence>
<sequence>MQILVDGGSTKVYTGPKKGKFYINKHGKKVYLNRAMLNDEVPYKNKKPAAKAKKPAKAKKMAEASVIMNE</sequence>
<accession>A0A6C0LCB0</accession>
<dbReference type="AlphaFoldDB" id="A0A6C0LCB0"/>
<dbReference type="EMBL" id="MN740460">
    <property type="protein sequence ID" value="QHU27695.1"/>
    <property type="molecule type" value="Genomic_DNA"/>
</dbReference>
<protein>
    <recommendedName>
        <fullName evidence="2">PBCV-specific basic adaptor domain-containing protein</fullName>
    </recommendedName>
</protein>
<evidence type="ECO:0008006" key="2">
    <source>
        <dbReference type="Google" id="ProtNLM"/>
    </source>
</evidence>